<dbReference type="CDD" id="cd06261">
    <property type="entry name" value="TM_PBP2"/>
    <property type="match status" value="1"/>
</dbReference>
<dbReference type="EMBL" id="WBVX01000067">
    <property type="protein sequence ID" value="KAB2674287.1"/>
    <property type="molecule type" value="Genomic_DNA"/>
</dbReference>
<dbReference type="GO" id="GO:0005886">
    <property type="term" value="C:plasma membrane"/>
    <property type="evidence" value="ECO:0007669"/>
    <property type="project" value="UniProtKB-SubCell"/>
</dbReference>
<dbReference type="Gene3D" id="1.10.3720.10">
    <property type="entry name" value="MetI-like"/>
    <property type="match status" value="1"/>
</dbReference>
<comment type="caution">
    <text evidence="10">The sequence shown here is derived from an EMBL/GenBank/DDBJ whole genome shotgun (WGS) entry which is preliminary data.</text>
</comment>
<evidence type="ECO:0000259" key="9">
    <source>
        <dbReference type="PROSITE" id="PS50928"/>
    </source>
</evidence>
<dbReference type="AlphaFoldDB" id="A0A6L3YB64"/>
<dbReference type="InterPro" id="IPR000515">
    <property type="entry name" value="MetI-like"/>
</dbReference>
<dbReference type="RefSeq" id="WP_055976382.1">
    <property type="nucleotide sequence ID" value="NZ_WBVX01000067.1"/>
</dbReference>
<feature type="transmembrane region" description="Helical" evidence="8">
    <location>
        <begin position="101"/>
        <end position="129"/>
    </location>
</feature>
<keyword evidence="4" id="KW-1003">Cell membrane</keyword>
<feature type="transmembrane region" description="Helical" evidence="8">
    <location>
        <begin position="208"/>
        <end position="233"/>
    </location>
</feature>
<organism evidence="10 11">
    <name type="scientific">Brucella tritici</name>
    <dbReference type="NCBI Taxonomy" id="94626"/>
    <lineage>
        <taxon>Bacteria</taxon>
        <taxon>Pseudomonadati</taxon>
        <taxon>Pseudomonadota</taxon>
        <taxon>Alphaproteobacteria</taxon>
        <taxon>Hyphomicrobiales</taxon>
        <taxon>Brucellaceae</taxon>
        <taxon>Brucella/Ochrobactrum group</taxon>
        <taxon>Brucella</taxon>
    </lineage>
</organism>
<keyword evidence="6 8" id="KW-1133">Transmembrane helix</keyword>
<dbReference type="Pfam" id="PF00528">
    <property type="entry name" value="BPD_transp_1"/>
    <property type="match status" value="1"/>
</dbReference>
<evidence type="ECO:0000256" key="6">
    <source>
        <dbReference type="ARBA" id="ARBA00022989"/>
    </source>
</evidence>
<protein>
    <submittedName>
        <fullName evidence="10">ABC transporter permease</fullName>
    </submittedName>
</protein>
<evidence type="ECO:0000256" key="8">
    <source>
        <dbReference type="RuleBase" id="RU363032"/>
    </source>
</evidence>
<feature type="transmembrane region" description="Helical" evidence="8">
    <location>
        <begin position="69"/>
        <end position="89"/>
    </location>
</feature>
<evidence type="ECO:0000313" key="11">
    <source>
        <dbReference type="Proteomes" id="UP000481643"/>
    </source>
</evidence>
<proteinExistence type="inferred from homology"/>
<dbReference type="SUPFAM" id="SSF161098">
    <property type="entry name" value="MetI-like"/>
    <property type="match status" value="1"/>
</dbReference>
<comment type="subcellular location">
    <subcellularLocation>
        <location evidence="1 8">Cell membrane</location>
        <topology evidence="1 8">Multi-pass membrane protein</topology>
    </subcellularLocation>
</comment>
<feature type="domain" description="ABC transmembrane type-1" evidence="9">
    <location>
        <begin position="70"/>
        <end position="276"/>
    </location>
</feature>
<accession>A0A6L3YB64</accession>
<dbReference type="PANTHER" id="PTHR42929:SF5">
    <property type="entry name" value="ABC TRANSPORTER PERMEASE PROTEIN"/>
    <property type="match status" value="1"/>
</dbReference>
<name>A0A6L3YB64_9HYPH</name>
<dbReference type="GO" id="GO:0055085">
    <property type="term" value="P:transmembrane transport"/>
    <property type="evidence" value="ECO:0007669"/>
    <property type="project" value="InterPro"/>
</dbReference>
<comment type="similarity">
    <text evidence="2">Belongs to the binding-protein-dependent transport system permease family. CysTW subfamily.</text>
</comment>
<feature type="transmembrane region" description="Helical" evidence="8">
    <location>
        <begin position="149"/>
        <end position="172"/>
    </location>
</feature>
<evidence type="ECO:0000256" key="2">
    <source>
        <dbReference type="ARBA" id="ARBA00007069"/>
    </source>
</evidence>
<evidence type="ECO:0000256" key="1">
    <source>
        <dbReference type="ARBA" id="ARBA00004651"/>
    </source>
</evidence>
<keyword evidence="5 8" id="KW-0812">Transmembrane</keyword>
<evidence type="ECO:0000256" key="7">
    <source>
        <dbReference type="ARBA" id="ARBA00023136"/>
    </source>
</evidence>
<evidence type="ECO:0000256" key="4">
    <source>
        <dbReference type="ARBA" id="ARBA00022475"/>
    </source>
</evidence>
<evidence type="ECO:0000313" key="10">
    <source>
        <dbReference type="EMBL" id="KAB2674287.1"/>
    </source>
</evidence>
<dbReference type="Proteomes" id="UP000481643">
    <property type="component" value="Unassembled WGS sequence"/>
</dbReference>
<evidence type="ECO:0000256" key="3">
    <source>
        <dbReference type="ARBA" id="ARBA00022448"/>
    </source>
</evidence>
<evidence type="ECO:0000256" key="5">
    <source>
        <dbReference type="ARBA" id="ARBA00022692"/>
    </source>
</evidence>
<dbReference type="PROSITE" id="PS50928">
    <property type="entry name" value="ABC_TM1"/>
    <property type="match status" value="1"/>
</dbReference>
<dbReference type="InterPro" id="IPR035906">
    <property type="entry name" value="MetI-like_sf"/>
</dbReference>
<gene>
    <name evidence="10" type="ORF">F9L08_28695</name>
</gene>
<dbReference type="PANTHER" id="PTHR42929">
    <property type="entry name" value="INNER MEMBRANE ABC TRANSPORTER PERMEASE PROTEIN YDCU-RELATED-RELATED"/>
    <property type="match status" value="1"/>
</dbReference>
<feature type="transmembrane region" description="Helical" evidence="8">
    <location>
        <begin position="20"/>
        <end position="42"/>
    </location>
</feature>
<keyword evidence="3 8" id="KW-0813">Transport</keyword>
<feature type="transmembrane region" description="Helical" evidence="8">
    <location>
        <begin position="253"/>
        <end position="275"/>
    </location>
</feature>
<sequence length="289" mass="31447">MAETITRANGRQWVLSFPALALFLGLLVVPLALTAILSFNVFDSTRGTLDEYTLSNYIEIFSDSYYYELFLRTALMSLAVTAICILLGVPETIILSRMRPAWQGAFFVVILGPLLISVVVRTLGWSILLGREGFINTVLVSSGLAERPVQLMFSMTGVIIVLTHVMLPFMVISVWSTLQKLDAQVAHAARSLGAGPFTTFRRIVLPQLLPGILSGAIIVFTLSASAFATPALIGGRRAKVVTTAIYDEFLSSLNWPLGAAVAVLLLIGIVLVVLGSNRLIERKFKQVFA</sequence>
<keyword evidence="7 8" id="KW-0472">Membrane</keyword>
<reference evidence="10 11" key="1">
    <citation type="submission" date="2019-09" db="EMBL/GenBank/DDBJ databases">
        <title>Taxonomic organization of the family Brucellaceae based on a phylogenomic approach.</title>
        <authorList>
            <person name="Leclercq S."/>
            <person name="Cloeckaert A."/>
            <person name="Zygmunt M.S."/>
        </authorList>
    </citation>
    <scope>NUCLEOTIDE SEQUENCE [LARGE SCALE GENOMIC DNA]</scope>
    <source>
        <strain evidence="10 11">WS1830</strain>
    </source>
</reference>